<gene>
    <name evidence="1" type="ORF">U9M48_025116</name>
</gene>
<proteinExistence type="predicted"/>
<dbReference type="EMBL" id="CP144749">
    <property type="protein sequence ID" value="WVZ77227.1"/>
    <property type="molecule type" value="Genomic_DNA"/>
</dbReference>
<evidence type="ECO:0000313" key="1">
    <source>
        <dbReference type="EMBL" id="WVZ77227.1"/>
    </source>
</evidence>
<dbReference type="Proteomes" id="UP001341281">
    <property type="component" value="Chromosome 05"/>
</dbReference>
<name>A0AAQ3TSM4_PASNO</name>
<dbReference type="AlphaFoldDB" id="A0AAQ3TSM4"/>
<reference evidence="1 2" key="1">
    <citation type="submission" date="2024-02" db="EMBL/GenBank/DDBJ databases">
        <title>High-quality chromosome-scale genome assembly of Pensacola bahiagrass (Paspalum notatum Flugge var. saurae).</title>
        <authorList>
            <person name="Vega J.M."/>
            <person name="Podio M."/>
            <person name="Orjuela J."/>
            <person name="Siena L.A."/>
            <person name="Pessino S.C."/>
            <person name="Combes M.C."/>
            <person name="Mariac C."/>
            <person name="Albertini E."/>
            <person name="Pupilli F."/>
            <person name="Ortiz J.P.A."/>
            <person name="Leblanc O."/>
        </authorList>
    </citation>
    <scope>NUCLEOTIDE SEQUENCE [LARGE SCALE GENOMIC DNA]</scope>
    <source>
        <strain evidence="1">R1</strain>
        <tissue evidence="1">Leaf</tissue>
    </source>
</reference>
<evidence type="ECO:0000313" key="2">
    <source>
        <dbReference type="Proteomes" id="UP001341281"/>
    </source>
</evidence>
<keyword evidence="2" id="KW-1185">Reference proteome</keyword>
<sequence length="109" mass="12339">MPFVLRRKTPRHRSPTPIYDAKLLAATSSLCFLYLNACSSSRPQATHGPEDLSDDPDEYDYFDCTGDLEQAALLESVDLRARWCVRWVARVGTGNMGETRTLFRVERGV</sequence>
<accession>A0AAQ3TSM4</accession>
<organism evidence="1 2">
    <name type="scientific">Paspalum notatum var. saurae</name>
    <dbReference type="NCBI Taxonomy" id="547442"/>
    <lineage>
        <taxon>Eukaryota</taxon>
        <taxon>Viridiplantae</taxon>
        <taxon>Streptophyta</taxon>
        <taxon>Embryophyta</taxon>
        <taxon>Tracheophyta</taxon>
        <taxon>Spermatophyta</taxon>
        <taxon>Magnoliopsida</taxon>
        <taxon>Liliopsida</taxon>
        <taxon>Poales</taxon>
        <taxon>Poaceae</taxon>
        <taxon>PACMAD clade</taxon>
        <taxon>Panicoideae</taxon>
        <taxon>Andropogonodae</taxon>
        <taxon>Paspaleae</taxon>
        <taxon>Paspalinae</taxon>
        <taxon>Paspalum</taxon>
    </lineage>
</organism>
<protein>
    <submittedName>
        <fullName evidence="1">Uncharacterized protein</fullName>
    </submittedName>
</protein>